<dbReference type="OrthoDB" id="21499at2759"/>
<protein>
    <recommendedName>
        <fullName evidence="2">DUF4211 domain-containing protein</fullName>
    </recommendedName>
</protein>
<sequence>MVSTRSSASKRKRVLVVESSESDGGGLAGESDVESNAESDLQQLQAKSPSTGIGEPETSGDEQMDSAPTTKRRKTRSSFLRRDEVFIHDGDGEDQYERDEEDREESESPVVRRKSNVRLRRKREMKEVDEDLEDLMDGEESSDEDRIRNSSTQTPRKLSTAMAIQELKKRRRAVGDRSDFADPPSEIADLESVGEDDYYAGIYEPPTSAREMFHEDEDDAEFIDKEDDTLGAPVELPAEFSALSSAKPKHLFRHVVEWSVLKRVYPPLKISDQDRYRISISRTADEAQGLSGSKFTSSAWSREFLKSLQERPYMERKNRIGAYTDLHCMACGRNHPAKFTVSFHGEPYNRRTLTLRSEEEAEQDAEDDDEEDDDEEEEEKEALCEPKNSTPTPALDDDADANPTPSTSPDIPPSTAEYHIGSHCMHNATIAHFLHHWHMRLHLNVLEALKAHPDIEEAEDPDVEVDDKHRFAEQLVEEWMQDGTVSGFYREFRDEMETARLSKTNWSAEKYVLTT</sequence>
<dbReference type="Proteomes" id="UP000800041">
    <property type="component" value="Unassembled WGS sequence"/>
</dbReference>
<keyword evidence="4" id="KW-1185">Reference proteome</keyword>
<dbReference type="AlphaFoldDB" id="A0A6G1HAB4"/>
<evidence type="ECO:0000313" key="3">
    <source>
        <dbReference type="EMBL" id="KAF1990007.1"/>
    </source>
</evidence>
<dbReference type="PANTHER" id="PTHR14689">
    <property type="entry name" value="PHORBOL-ESTER_DAG-TYPE DOMAIN-CONTAINING PROTEIN"/>
    <property type="match status" value="1"/>
</dbReference>
<feature type="compositionally biased region" description="Acidic residues" evidence="1">
    <location>
        <begin position="91"/>
        <end position="107"/>
    </location>
</feature>
<dbReference type="GO" id="GO:0005634">
    <property type="term" value="C:nucleus"/>
    <property type="evidence" value="ECO:0007669"/>
    <property type="project" value="TreeGrafter"/>
</dbReference>
<dbReference type="PANTHER" id="PTHR14689:SF0">
    <property type="entry name" value="COILED-COIL DOMAIN-CONTAINING PROTEIN 82"/>
    <property type="match status" value="1"/>
</dbReference>
<reference evidence="3" key="1">
    <citation type="journal article" date="2020" name="Stud. Mycol.">
        <title>101 Dothideomycetes genomes: a test case for predicting lifestyles and emergence of pathogens.</title>
        <authorList>
            <person name="Haridas S."/>
            <person name="Albert R."/>
            <person name="Binder M."/>
            <person name="Bloem J."/>
            <person name="Labutti K."/>
            <person name="Salamov A."/>
            <person name="Andreopoulos B."/>
            <person name="Baker S."/>
            <person name="Barry K."/>
            <person name="Bills G."/>
            <person name="Bluhm B."/>
            <person name="Cannon C."/>
            <person name="Castanera R."/>
            <person name="Culley D."/>
            <person name="Daum C."/>
            <person name="Ezra D."/>
            <person name="Gonzalez J."/>
            <person name="Henrissat B."/>
            <person name="Kuo A."/>
            <person name="Liang C."/>
            <person name="Lipzen A."/>
            <person name="Lutzoni F."/>
            <person name="Magnuson J."/>
            <person name="Mondo S."/>
            <person name="Nolan M."/>
            <person name="Ohm R."/>
            <person name="Pangilinan J."/>
            <person name="Park H.-J."/>
            <person name="Ramirez L."/>
            <person name="Alfaro M."/>
            <person name="Sun H."/>
            <person name="Tritt A."/>
            <person name="Yoshinaga Y."/>
            <person name="Zwiers L.-H."/>
            <person name="Turgeon B."/>
            <person name="Goodwin S."/>
            <person name="Spatafora J."/>
            <person name="Crous P."/>
            <person name="Grigoriev I."/>
        </authorList>
    </citation>
    <scope>NUCLEOTIDE SEQUENCE</scope>
    <source>
        <strain evidence="3">CBS 113979</strain>
    </source>
</reference>
<feature type="compositionally biased region" description="Basic residues" evidence="1">
    <location>
        <begin position="111"/>
        <end position="123"/>
    </location>
</feature>
<feature type="compositionally biased region" description="Acidic residues" evidence="1">
    <location>
        <begin position="359"/>
        <end position="380"/>
    </location>
</feature>
<evidence type="ECO:0000256" key="1">
    <source>
        <dbReference type="SAM" id="MobiDB-lite"/>
    </source>
</evidence>
<dbReference type="EMBL" id="ML977143">
    <property type="protein sequence ID" value="KAF1990007.1"/>
    <property type="molecule type" value="Genomic_DNA"/>
</dbReference>
<name>A0A6G1HAB4_9PEZI</name>
<gene>
    <name evidence="3" type="ORF">K402DRAFT_460738</name>
</gene>
<dbReference type="Pfam" id="PF13926">
    <property type="entry name" value="DUF4211"/>
    <property type="match status" value="1"/>
</dbReference>
<feature type="region of interest" description="Disordered" evidence="1">
    <location>
        <begin position="1"/>
        <end position="159"/>
    </location>
</feature>
<evidence type="ECO:0000313" key="4">
    <source>
        <dbReference type="Proteomes" id="UP000800041"/>
    </source>
</evidence>
<proteinExistence type="predicted"/>
<organism evidence="3 4">
    <name type="scientific">Aulographum hederae CBS 113979</name>
    <dbReference type="NCBI Taxonomy" id="1176131"/>
    <lineage>
        <taxon>Eukaryota</taxon>
        <taxon>Fungi</taxon>
        <taxon>Dikarya</taxon>
        <taxon>Ascomycota</taxon>
        <taxon>Pezizomycotina</taxon>
        <taxon>Dothideomycetes</taxon>
        <taxon>Pleosporomycetidae</taxon>
        <taxon>Aulographales</taxon>
        <taxon>Aulographaceae</taxon>
    </lineage>
</organism>
<feature type="region of interest" description="Disordered" evidence="1">
    <location>
        <begin position="352"/>
        <end position="415"/>
    </location>
</feature>
<feature type="compositionally biased region" description="Polar residues" evidence="1">
    <location>
        <begin position="38"/>
        <end position="51"/>
    </location>
</feature>
<accession>A0A6G1HAB4</accession>
<feature type="domain" description="DUF4211" evidence="2">
    <location>
        <begin position="221"/>
        <end position="353"/>
    </location>
</feature>
<feature type="compositionally biased region" description="Basic and acidic residues" evidence="1">
    <location>
        <begin position="80"/>
        <end position="90"/>
    </location>
</feature>
<dbReference type="InterPro" id="IPR025451">
    <property type="entry name" value="DUF4211"/>
</dbReference>
<feature type="compositionally biased region" description="Low complexity" evidence="1">
    <location>
        <begin position="401"/>
        <end position="415"/>
    </location>
</feature>
<evidence type="ECO:0000259" key="2">
    <source>
        <dbReference type="Pfam" id="PF13926"/>
    </source>
</evidence>
<feature type="compositionally biased region" description="Acidic residues" evidence="1">
    <location>
        <begin position="127"/>
        <end position="143"/>
    </location>
</feature>